<evidence type="ECO:0000313" key="1">
    <source>
        <dbReference type="EMBL" id="KAL2537091.1"/>
    </source>
</evidence>
<accession>A0ABD1VIA3</accession>
<name>A0ABD1VIA3_9LAMI</name>
<dbReference type="AlphaFoldDB" id="A0ABD1VIA3"/>
<sequence>MKFFEIHEGVEDVAWYLRREYLFDSVWNYQRAKSLSGACCLPCWAGFLALNPFNLWVVVTLSIQIIRSTRFRLHLHSIPSSVPRKRFSAGLNPKNETILAFLVLLVTDSCCGTLPGGSFLGLIESKNESVLASCCLGWVLMVRYLSRLDAEQTLNNKNLILERIY</sequence>
<keyword evidence="2" id="KW-1185">Reference proteome</keyword>
<proteinExistence type="predicted"/>
<protein>
    <submittedName>
        <fullName evidence="1">Histone-binding protein MSI1</fullName>
    </submittedName>
</protein>
<reference evidence="2" key="1">
    <citation type="submission" date="2024-07" db="EMBL/GenBank/DDBJ databases">
        <title>Two chromosome-level genome assemblies of Korean endemic species Abeliophyllum distichum and Forsythia ovata (Oleaceae).</title>
        <authorList>
            <person name="Jang H."/>
        </authorList>
    </citation>
    <scope>NUCLEOTIDE SEQUENCE [LARGE SCALE GENOMIC DNA]</scope>
</reference>
<comment type="caution">
    <text evidence="1">The sequence shown here is derived from an EMBL/GenBank/DDBJ whole genome shotgun (WGS) entry which is preliminary data.</text>
</comment>
<evidence type="ECO:0000313" key="2">
    <source>
        <dbReference type="Proteomes" id="UP001604277"/>
    </source>
</evidence>
<organism evidence="1 2">
    <name type="scientific">Forsythia ovata</name>
    <dbReference type="NCBI Taxonomy" id="205694"/>
    <lineage>
        <taxon>Eukaryota</taxon>
        <taxon>Viridiplantae</taxon>
        <taxon>Streptophyta</taxon>
        <taxon>Embryophyta</taxon>
        <taxon>Tracheophyta</taxon>
        <taxon>Spermatophyta</taxon>
        <taxon>Magnoliopsida</taxon>
        <taxon>eudicotyledons</taxon>
        <taxon>Gunneridae</taxon>
        <taxon>Pentapetalae</taxon>
        <taxon>asterids</taxon>
        <taxon>lamiids</taxon>
        <taxon>Lamiales</taxon>
        <taxon>Oleaceae</taxon>
        <taxon>Forsythieae</taxon>
        <taxon>Forsythia</taxon>
    </lineage>
</organism>
<gene>
    <name evidence="1" type="ORF">Fot_18482</name>
</gene>
<dbReference type="EMBL" id="JBFOLJ010000005">
    <property type="protein sequence ID" value="KAL2537091.1"/>
    <property type="molecule type" value="Genomic_DNA"/>
</dbReference>
<dbReference type="Proteomes" id="UP001604277">
    <property type="component" value="Unassembled WGS sequence"/>
</dbReference>